<evidence type="ECO:0000313" key="1">
    <source>
        <dbReference type="EMBL" id="KNZ70517.1"/>
    </source>
</evidence>
<reference evidence="2" key="1">
    <citation type="submission" date="2015-07" db="EMBL/GenBank/DDBJ databases">
        <title>Complete Genome of Thermincola ferriacetica strain Z-0001T.</title>
        <authorList>
            <person name="Lusk B."/>
            <person name="Badalamenti J.P."/>
            <person name="Parameswaran P."/>
            <person name="Bond D.R."/>
            <person name="Torres C.I."/>
        </authorList>
    </citation>
    <scope>NUCLEOTIDE SEQUENCE [LARGE SCALE GENOMIC DNA]</scope>
    <source>
        <strain evidence="2">Z-0001</strain>
    </source>
</reference>
<dbReference type="Gene3D" id="3.40.30.10">
    <property type="entry name" value="Glutaredoxin"/>
    <property type="match status" value="1"/>
</dbReference>
<dbReference type="Proteomes" id="UP000037175">
    <property type="component" value="Unassembled WGS sequence"/>
</dbReference>
<accession>A0A0L6W4L7</accession>
<dbReference type="EMBL" id="LGTE01000003">
    <property type="protein sequence ID" value="KNZ70517.1"/>
    <property type="molecule type" value="Genomic_DNA"/>
</dbReference>
<organism evidence="1 2">
    <name type="scientific">Thermincola ferriacetica</name>
    <dbReference type="NCBI Taxonomy" id="281456"/>
    <lineage>
        <taxon>Bacteria</taxon>
        <taxon>Bacillati</taxon>
        <taxon>Bacillota</taxon>
        <taxon>Clostridia</taxon>
        <taxon>Eubacteriales</taxon>
        <taxon>Thermincolaceae</taxon>
        <taxon>Thermincola</taxon>
    </lineage>
</organism>
<comment type="caution">
    <text evidence="1">The sequence shown here is derived from an EMBL/GenBank/DDBJ whole genome shotgun (WGS) entry which is preliminary data.</text>
</comment>
<sequence length="43" mass="4780">MAEDPTAREEMITQTKSMAVPTSIIDGEVVIGFDKSKIERLLQ</sequence>
<keyword evidence="2" id="KW-1185">Reference proteome</keyword>
<gene>
    <name evidence="1" type="ORF">Tfer_0699</name>
</gene>
<name>A0A0L6W4L7_9FIRM</name>
<proteinExistence type="predicted"/>
<evidence type="ECO:0000313" key="2">
    <source>
        <dbReference type="Proteomes" id="UP000037175"/>
    </source>
</evidence>
<dbReference type="AlphaFoldDB" id="A0A0L6W4L7"/>
<protein>
    <submittedName>
        <fullName evidence="1">Glutaredoxin</fullName>
    </submittedName>
</protein>